<dbReference type="Pfam" id="PF13379">
    <property type="entry name" value="NMT1_2"/>
    <property type="match status" value="1"/>
</dbReference>
<dbReference type="SUPFAM" id="SSF53850">
    <property type="entry name" value="Periplasmic binding protein-like II"/>
    <property type="match status" value="1"/>
</dbReference>
<evidence type="ECO:0000256" key="6">
    <source>
        <dbReference type="ARBA" id="ARBA00023136"/>
    </source>
</evidence>
<sequence length="401" mass="43544">MCMDDCCGASSRRDFLKMSALLTAAGALPLLSSLQARAAAEPDAPVRIGYLPITDATPLLVAHNNGLFEAEGIKAERPVLLRSWAQVIEAFISGQVNVIHLLSPMTVWARYASKVPAKVVAWNHVGGSGLTVAPDITDMKQLGGKTVAIPFWYSIHNVVLQQMLADSGLTAVSKPATAALAANEVNLLVLPPSDMPPALASKRIAGYIVAEPFNALAENLKVGRVQRFTADVWRNHACCVVFMHEHDLNNRPDWSQKVVNAIVKAQQWTREHRAEAAALLSKSGPNKYTPHDPAVLTKVLAPAASDRADYIATGAIQHQQWDEKRIDFQPYPYPSYTQELVTRLKRTLIEGNNAFLADLDPAHVAGDLVDDRFVRNAIASVGGPSVFGIGDSFERSEEFAV</sequence>
<dbReference type="PANTHER" id="PTHR30024">
    <property type="entry name" value="ALIPHATIC SULFONATES-BINDING PROTEIN-RELATED"/>
    <property type="match status" value="1"/>
</dbReference>
<dbReference type="PANTHER" id="PTHR30024:SF43">
    <property type="entry name" value="BLL4572 PROTEIN"/>
    <property type="match status" value="1"/>
</dbReference>
<evidence type="ECO:0000313" key="9">
    <source>
        <dbReference type="Proteomes" id="UP000594430"/>
    </source>
</evidence>
<dbReference type="Gene3D" id="3.40.190.10">
    <property type="entry name" value="Periplasmic binding protein-like II"/>
    <property type="match status" value="2"/>
</dbReference>
<keyword evidence="2" id="KW-0813">Transport</keyword>
<dbReference type="AlphaFoldDB" id="A0A2L1WEA9"/>
<dbReference type="NCBIfam" id="TIGR01409">
    <property type="entry name" value="TAT_signal_seq"/>
    <property type="match status" value="1"/>
</dbReference>
<dbReference type="Proteomes" id="UP000594430">
    <property type="component" value="Chromosome"/>
</dbReference>
<dbReference type="EMBL" id="CP064946">
    <property type="protein sequence ID" value="QPH47192.1"/>
    <property type="molecule type" value="Genomic_DNA"/>
</dbReference>
<dbReference type="GeneID" id="93442449"/>
<gene>
    <name evidence="8" type="ORF">IZU98_12215</name>
</gene>
<comment type="subcellular location">
    <subcellularLocation>
        <location evidence="1">Endomembrane system</location>
    </subcellularLocation>
</comment>
<evidence type="ECO:0000256" key="1">
    <source>
        <dbReference type="ARBA" id="ARBA00004308"/>
    </source>
</evidence>
<dbReference type="RefSeq" id="WP_027914835.1">
    <property type="nucleotide sequence ID" value="NZ_BQHM01000012.1"/>
</dbReference>
<accession>A0A2L1WEA9</accession>
<keyword evidence="6" id="KW-0472">Membrane</keyword>
<evidence type="ECO:0000313" key="8">
    <source>
        <dbReference type="EMBL" id="QPH47192.1"/>
    </source>
</evidence>
<dbReference type="CDD" id="cd13553">
    <property type="entry name" value="PBP2_NrtA_CpmA_like"/>
    <property type="match status" value="1"/>
</dbReference>
<dbReference type="InterPro" id="IPR019546">
    <property type="entry name" value="TAT_signal_bac_arc"/>
</dbReference>
<keyword evidence="3" id="KW-1003">Cell membrane</keyword>
<evidence type="ECO:0000256" key="7">
    <source>
        <dbReference type="ARBA" id="ARBA00024031"/>
    </source>
</evidence>
<evidence type="ECO:0000256" key="5">
    <source>
        <dbReference type="ARBA" id="ARBA00022729"/>
    </source>
</evidence>
<dbReference type="InterPro" id="IPR006311">
    <property type="entry name" value="TAT_signal"/>
</dbReference>
<proteinExistence type="inferred from homology"/>
<dbReference type="Pfam" id="PF10518">
    <property type="entry name" value="TAT_signal"/>
    <property type="match status" value="1"/>
</dbReference>
<dbReference type="GO" id="GO:0012505">
    <property type="term" value="C:endomembrane system"/>
    <property type="evidence" value="ECO:0007669"/>
    <property type="project" value="UniProtKB-SubCell"/>
</dbReference>
<evidence type="ECO:0000256" key="2">
    <source>
        <dbReference type="ARBA" id="ARBA00022448"/>
    </source>
</evidence>
<keyword evidence="5" id="KW-0732">Signal</keyword>
<organism evidence="8 9">
    <name type="scientific">Pseudomonas fulva</name>
    <dbReference type="NCBI Taxonomy" id="47880"/>
    <lineage>
        <taxon>Bacteria</taxon>
        <taxon>Pseudomonadati</taxon>
        <taxon>Pseudomonadota</taxon>
        <taxon>Gammaproteobacteria</taxon>
        <taxon>Pseudomonadales</taxon>
        <taxon>Pseudomonadaceae</taxon>
        <taxon>Pseudomonas</taxon>
    </lineage>
</organism>
<evidence type="ECO:0000256" key="4">
    <source>
        <dbReference type="ARBA" id="ARBA00022519"/>
    </source>
</evidence>
<protein>
    <submittedName>
        <fullName evidence="8">ABC transporter substrate-binding protein</fullName>
    </submittedName>
</protein>
<comment type="similarity">
    <text evidence="7">Belongs to the CmpA/NrtA family.</text>
</comment>
<dbReference type="PROSITE" id="PS51318">
    <property type="entry name" value="TAT"/>
    <property type="match status" value="1"/>
</dbReference>
<reference evidence="8 9" key="1">
    <citation type="submission" date="2020-11" db="EMBL/GenBank/DDBJ databases">
        <title>Pseudomonas fulva producing VIM-24.</title>
        <authorList>
            <person name="Liu S."/>
        </authorList>
    </citation>
    <scope>NUCLEOTIDE SEQUENCE [LARGE SCALE GENOMIC DNA]</scope>
    <source>
        <strain evidence="8 9">ZDHY414</strain>
    </source>
</reference>
<dbReference type="InterPro" id="IPR044527">
    <property type="entry name" value="NrtA/CpmA_ABC-bd_dom"/>
</dbReference>
<name>A0A2L1WEA9_9PSED</name>
<evidence type="ECO:0000256" key="3">
    <source>
        <dbReference type="ARBA" id="ARBA00022475"/>
    </source>
</evidence>
<keyword evidence="4" id="KW-0997">Cell inner membrane</keyword>